<dbReference type="InterPro" id="IPR036440">
    <property type="entry name" value="Peptidase_C15-like_sf"/>
</dbReference>
<evidence type="ECO:0000256" key="8">
    <source>
        <dbReference type="ARBA" id="ARBA00031559"/>
    </source>
</evidence>
<evidence type="ECO:0000256" key="3">
    <source>
        <dbReference type="ARBA" id="ARBA00022490"/>
    </source>
</evidence>
<evidence type="ECO:0000256" key="6">
    <source>
        <dbReference type="ARBA" id="ARBA00022807"/>
    </source>
</evidence>
<protein>
    <recommendedName>
        <fullName evidence="2">Pyrrolidone-carboxylate peptidase</fullName>
    </recommendedName>
    <alternativeName>
        <fullName evidence="7">5-oxoprolyl-peptidase</fullName>
    </alternativeName>
    <alternativeName>
        <fullName evidence="8">Pyroglutamyl-peptidase I</fullName>
    </alternativeName>
</protein>
<dbReference type="GO" id="GO:0005829">
    <property type="term" value="C:cytosol"/>
    <property type="evidence" value="ECO:0007669"/>
    <property type="project" value="InterPro"/>
</dbReference>
<dbReference type="SUPFAM" id="SSF53182">
    <property type="entry name" value="Pyrrolidone carboxyl peptidase (pyroglutamate aminopeptidase)"/>
    <property type="match status" value="1"/>
</dbReference>
<evidence type="ECO:0000256" key="2">
    <source>
        <dbReference type="ARBA" id="ARBA00019191"/>
    </source>
</evidence>
<comment type="caution">
    <text evidence="9">The sequence shown here is derived from an EMBL/GenBank/DDBJ whole genome shotgun (WGS) entry which is preliminary data.</text>
</comment>
<keyword evidence="3" id="KW-0963">Cytoplasm</keyword>
<keyword evidence="5" id="KW-0378">Hydrolase</keyword>
<evidence type="ECO:0000313" key="10">
    <source>
        <dbReference type="Proteomes" id="UP001055247"/>
    </source>
</evidence>
<dbReference type="Gene3D" id="3.40.630.20">
    <property type="entry name" value="Peptidase C15, pyroglutamyl peptidase I-like"/>
    <property type="match status" value="1"/>
</dbReference>
<accession>A0AAV4ZVB8</accession>
<gene>
    <name evidence="9" type="primary">pcp</name>
    <name evidence="9" type="ORF">BHAOGJBA_5349</name>
</gene>
<reference evidence="9" key="2">
    <citation type="submission" date="2021-08" db="EMBL/GenBank/DDBJ databases">
        <authorList>
            <person name="Tani A."/>
            <person name="Ola A."/>
            <person name="Ogura Y."/>
            <person name="Katsura K."/>
            <person name="Hayashi T."/>
        </authorList>
    </citation>
    <scope>NUCLEOTIDE SEQUENCE</scope>
    <source>
        <strain evidence="9">DSM 16372</strain>
    </source>
</reference>
<keyword evidence="4" id="KW-0645">Protease</keyword>
<keyword evidence="6" id="KW-0788">Thiol protease</keyword>
<sequence>MSPILVTGFGPFPGMPANPSAALARAVGQRLRRAPGGAARVLVLRTAYAAIADALLPALAERPAAVLMLGVATRARRIRVEIRARNRASRLYPDASGRPAARLVLDPGAPAARGGAAAAQALAILRRQGLDARPSNDAGRYLCNASYFAALATGLPVLFVHIPPVPRTRRPRRPGDGGVSGGCQAAALAEVARRLARLPGRPAPAAGPA</sequence>
<keyword evidence="10" id="KW-1185">Reference proteome</keyword>
<dbReference type="Proteomes" id="UP001055247">
    <property type="component" value="Unassembled WGS sequence"/>
</dbReference>
<dbReference type="EMBL" id="BPQO01000032">
    <property type="protein sequence ID" value="GJD91796.1"/>
    <property type="molecule type" value="Genomic_DNA"/>
</dbReference>
<dbReference type="PRINTS" id="PR00706">
    <property type="entry name" value="PYROGLUPTASE"/>
</dbReference>
<organism evidence="9 10">
    <name type="scientific">Methylobacterium hispanicum</name>
    <dbReference type="NCBI Taxonomy" id="270350"/>
    <lineage>
        <taxon>Bacteria</taxon>
        <taxon>Pseudomonadati</taxon>
        <taxon>Pseudomonadota</taxon>
        <taxon>Alphaproteobacteria</taxon>
        <taxon>Hyphomicrobiales</taxon>
        <taxon>Methylobacteriaceae</taxon>
        <taxon>Methylobacterium</taxon>
    </lineage>
</organism>
<evidence type="ECO:0000256" key="1">
    <source>
        <dbReference type="ARBA" id="ARBA00006641"/>
    </source>
</evidence>
<dbReference type="PANTHER" id="PTHR23402">
    <property type="entry name" value="PROTEASE FAMILY C15 PYROGLUTAMYL-PEPTIDASE I-RELATED"/>
    <property type="match status" value="1"/>
</dbReference>
<dbReference type="AlphaFoldDB" id="A0AAV4ZVB8"/>
<reference evidence="9" key="1">
    <citation type="journal article" date="2016" name="Front. Microbiol.">
        <title>Genome Sequence of the Piezophilic, Mesophilic Sulfate-Reducing Bacterium Desulfovibrio indicus J2T.</title>
        <authorList>
            <person name="Cao J."/>
            <person name="Maignien L."/>
            <person name="Shao Z."/>
            <person name="Alain K."/>
            <person name="Jebbar M."/>
        </authorList>
    </citation>
    <scope>NUCLEOTIDE SEQUENCE</scope>
    <source>
        <strain evidence="9">DSM 16372</strain>
    </source>
</reference>
<evidence type="ECO:0000256" key="4">
    <source>
        <dbReference type="ARBA" id="ARBA00022670"/>
    </source>
</evidence>
<dbReference type="GO" id="GO:0016920">
    <property type="term" value="F:pyroglutamyl-peptidase activity"/>
    <property type="evidence" value="ECO:0007669"/>
    <property type="project" value="InterPro"/>
</dbReference>
<dbReference type="GO" id="GO:0006508">
    <property type="term" value="P:proteolysis"/>
    <property type="evidence" value="ECO:0007669"/>
    <property type="project" value="UniProtKB-KW"/>
</dbReference>
<evidence type="ECO:0000313" key="9">
    <source>
        <dbReference type="EMBL" id="GJD91796.1"/>
    </source>
</evidence>
<dbReference type="InterPro" id="IPR016125">
    <property type="entry name" value="Peptidase_C15-like"/>
</dbReference>
<evidence type="ECO:0000256" key="5">
    <source>
        <dbReference type="ARBA" id="ARBA00022801"/>
    </source>
</evidence>
<name>A0AAV4ZVB8_9HYPH</name>
<dbReference type="Pfam" id="PF01470">
    <property type="entry name" value="Peptidase_C15"/>
    <property type="match status" value="1"/>
</dbReference>
<dbReference type="RefSeq" id="WP_066921278.1">
    <property type="nucleotide sequence ID" value="NZ_BPQO01000032.1"/>
</dbReference>
<comment type="similarity">
    <text evidence="1">Belongs to the peptidase C15 family.</text>
</comment>
<proteinExistence type="inferred from homology"/>
<dbReference type="InterPro" id="IPR000816">
    <property type="entry name" value="Peptidase_C15"/>
</dbReference>
<evidence type="ECO:0000256" key="7">
    <source>
        <dbReference type="ARBA" id="ARBA00030836"/>
    </source>
</evidence>
<dbReference type="PANTHER" id="PTHR23402:SF1">
    <property type="entry name" value="PYROGLUTAMYL-PEPTIDASE I"/>
    <property type="match status" value="1"/>
</dbReference>